<dbReference type="InterPro" id="IPR029058">
    <property type="entry name" value="AB_hydrolase_fold"/>
</dbReference>
<dbReference type="EMBL" id="JBHLUE010000004">
    <property type="protein sequence ID" value="MFC0563825.1"/>
    <property type="molecule type" value="Genomic_DNA"/>
</dbReference>
<dbReference type="PRINTS" id="PR00111">
    <property type="entry name" value="ABHYDROLASE"/>
</dbReference>
<dbReference type="RefSeq" id="WP_377336731.1">
    <property type="nucleotide sequence ID" value="NZ_JBHLUE010000004.1"/>
</dbReference>
<dbReference type="Proteomes" id="UP001589894">
    <property type="component" value="Unassembled WGS sequence"/>
</dbReference>
<gene>
    <name evidence="3" type="ORF">ACFFHU_06545</name>
</gene>
<feature type="domain" description="AB hydrolase-1" evidence="2">
    <location>
        <begin position="14"/>
        <end position="241"/>
    </location>
</feature>
<dbReference type="Gene3D" id="3.40.50.1820">
    <property type="entry name" value="alpha/beta hydrolase"/>
    <property type="match status" value="1"/>
</dbReference>
<dbReference type="Pfam" id="PF12697">
    <property type="entry name" value="Abhydrolase_6"/>
    <property type="match status" value="1"/>
</dbReference>
<protein>
    <submittedName>
        <fullName evidence="3">Alpha/beta fold hydrolase</fullName>
    </submittedName>
</protein>
<dbReference type="SUPFAM" id="SSF53474">
    <property type="entry name" value="alpha/beta-Hydrolases"/>
    <property type="match status" value="1"/>
</dbReference>
<proteinExistence type="predicted"/>
<dbReference type="InterPro" id="IPR050266">
    <property type="entry name" value="AB_hydrolase_sf"/>
</dbReference>
<dbReference type="GO" id="GO:0016787">
    <property type="term" value="F:hydrolase activity"/>
    <property type="evidence" value="ECO:0007669"/>
    <property type="project" value="UniProtKB-KW"/>
</dbReference>
<keyword evidence="4" id="KW-1185">Reference proteome</keyword>
<accession>A0ABV6NST8</accession>
<reference evidence="3 4" key="1">
    <citation type="submission" date="2024-09" db="EMBL/GenBank/DDBJ databases">
        <authorList>
            <person name="Sun Q."/>
            <person name="Mori K."/>
        </authorList>
    </citation>
    <scope>NUCLEOTIDE SEQUENCE [LARGE SCALE GENOMIC DNA]</scope>
    <source>
        <strain evidence="3 4">TBRC 2205</strain>
    </source>
</reference>
<dbReference type="PANTHER" id="PTHR43798">
    <property type="entry name" value="MONOACYLGLYCEROL LIPASE"/>
    <property type="match status" value="1"/>
</dbReference>
<comment type="caution">
    <text evidence="3">The sequence shown here is derived from an EMBL/GenBank/DDBJ whole genome shotgun (WGS) entry which is preliminary data.</text>
</comment>
<sequence>MTLSFDRAGSGPTVVLLHSGVADRRMWDPQWPVLTAAGYDVLRCDFRGYGETPVATESYDDAEDVRDLLDSVGLGRAAVVGSSFGGRVAQEFAARWPDRVTALCLLCPASRLHPPTDDIRAFNEREDELLEAGDVAGATELNVATFVGPEASAQTRKLVAEMQRHAFEAQLAAGDSAAPPRHEDFDLTAVTAPTLVVSGDRDLDYFRSTAEFLAGAIPGAEHVRLPWAGHLPSLEDPDRTNPLILNLLSRHR</sequence>
<evidence type="ECO:0000313" key="3">
    <source>
        <dbReference type="EMBL" id="MFC0563825.1"/>
    </source>
</evidence>
<dbReference type="InterPro" id="IPR000073">
    <property type="entry name" value="AB_hydrolase_1"/>
</dbReference>
<name>A0ABV6NST8_9ACTN</name>
<organism evidence="3 4">
    <name type="scientific">Plantactinospora siamensis</name>
    <dbReference type="NCBI Taxonomy" id="555372"/>
    <lineage>
        <taxon>Bacteria</taxon>
        <taxon>Bacillati</taxon>
        <taxon>Actinomycetota</taxon>
        <taxon>Actinomycetes</taxon>
        <taxon>Micromonosporales</taxon>
        <taxon>Micromonosporaceae</taxon>
        <taxon>Plantactinospora</taxon>
    </lineage>
</organism>
<dbReference type="PANTHER" id="PTHR43798:SF31">
    <property type="entry name" value="AB HYDROLASE SUPERFAMILY PROTEIN YCLE"/>
    <property type="match status" value="1"/>
</dbReference>
<evidence type="ECO:0000259" key="2">
    <source>
        <dbReference type="Pfam" id="PF12697"/>
    </source>
</evidence>
<keyword evidence="1 3" id="KW-0378">Hydrolase</keyword>
<evidence type="ECO:0000313" key="4">
    <source>
        <dbReference type="Proteomes" id="UP001589894"/>
    </source>
</evidence>
<evidence type="ECO:0000256" key="1">
    <source>
        <dbReference type="ARBA" id="ARBA00022801"/>
    </source>
</evidence>